<dbReference type="PANTHER" id="PTHR34599:SF1">
    <property type="entry name" value="PHOSPHATIDIC ACID PHOSPHATASE TYPE 2_HALOPEROXIDASE DOMAIN-CONTAINING PROTEIN"/>
    <property type="match status" value="1"/>
</dbReference>
<reference evidence="3 4" key="1">
    <citation type="submission" date="2019-03" db="EMBL/GenBank/DDBJ databases">
        <title>Draft genome of Massilia hortus sp. nov., a novel bacterial species of the Oxalobacteraceae family.</title>
        <authorList>
            <person name="Peta V."/>
            <person name="Raths R."/>
            <person name="Bucking H."/>
        </authorList>
    </citation>
    <scope>NUCLEOTIDE SEQUENCE [LARGE SCALE GENOMIC DNA]</scope>
    <source>
        <strain evidence="3 4">ONC3</strain>
    </source>
</reference>
<dbReference type="EMBL" id="SPUM01000047">
    <property type="protein sequence ID" value="TFW32874.1"/>
    <property type="molecule type" value="Genomic_DNA"/>
</dbReference>
<gene>
    <name evidence="3" type="ORF">E4O92_08075</name>
</gene>
<dbReference type="InterPro" id="IPR052559">
    <property type="entry name" value="V-haloperoxidase"/>
</dbReference>
<name>A0A4Y9T0G6_9BURK</name>
<dbReference type="InterPro" id="IPR016119">
    <property type="entry name" value="Br/Cl_peroxidase_C"/>
</dbReference>
<dbReference type="OrthoDB" id="9771961at2"/>
<dbReference type="CDD" id="cd03398">
    <property type="entry name" value="PAP2_haloperoxidase"/>
    <property type="match status" value="1"/>
</dbReference>
<protein>
    <submittedName>
        <fullName evidence="3">Phosphatase PAP2 family protein</fullName>
    </submittedName>
</protein>
<evidence type="ECO:0000313" key="4">
    <source>
        <dbReference type="Proteomes" id="UP000297258"/>
    </source>
</evidence>
<dbReference type="InterPro" id="IPR055161">
    <property type="entry name" value="NapH1-like_2nd"/>
</dbReference>
<proteinExistence type="predicted"/>
<organism evidence="3 4">
    <name type="scientific">Massilia horti</name>
    <dbReference type="NCBI Taxonomy" id="2562153"/>
    <lineage>
        <taxon>Bacteria</taxon>
        <taxon>Pseudomonadati</taxon>
        <taxon>Pseudomonadota</taxon>
        <taxon>Betaproteobacteria</taxon>
        <taxon>Burkholderiales</taxon>
        <taxon>Oxalobacteraceae</taxon>
        <taxon>Telluria group</taxon>
        <taxon>Massilia</taxon>
    </lineage>
</organism>
<dbReference type="InterPro" id="IPR036938">
    <property type="entry name" value="PAP2/HPO_sf"/>
</dbReference>
<evidence type="ECO:0000313" key="3">
    <source>
        <dbReference type="EMBL" id="TFW32874.1"/>
    </source>
</evidence>
<sequence>MRRSGRNSSLSSALRGACSLEKLRLRNVRPFLHFQEPMMRYVLHLLLCSLFLLLGACNAGSSATSPPPDPPRDTPPDRYALYKALQIPTNTTERVLYWNGATSAADAIDHAYGSVPSEPAAADQLGPTRTSRAFAIVHIAMFDAINAVRQQYPNYTDIAPAPPGTSEDAAIAQAAHDTLAALYPQQASVLDQLLAQDLARLPDSQAKTNGIQTGQCAAAAILALRANDGANEPDPVVGVDYFPQIAPGKWRPDPVSNNPIALGAYWGQVHPFVIPSVHYFKAPPPPALTSAQYTDAFNEVKRLGGDGITTPTERTPEQTLIGIFWGYDGTPYIGTRPRQYNQAAVAIARQRITDALEMARMLALMNAAVADSCMVGWYDKYAYDFWRPVTAIREANTDDNPDTQPDPTFTPLGSPATNEPGVPNFTPPFPSYPSGHAVLGSAAFEILRSFYGTDQIAFTLVSDEFNGVNRDNHGNVRPLVPRSFATLTDAEQDNGLSRIYLGVHFRFDVDNGMTLGRQIADYVFKRGLVQPVSCGCQGGD</sequence>
<dbReference type="AlphaFoldDB" id="A0A4Y9T0G6"/>
<feature type="region of interest" description="Disordered" evidence="1">
    <location>
        <begin position="395"/>
        <end position="427"/>
    </location>
</feature>
<dbReference type="GO" id="GO:0004601">
    <property type="term" value="F:peroxidase activity"/>
    <property type="evidence" value="ECO:0007669"/>
    <property type="project" value="InterPro"/>
</dbReference>
<feature type="domain" description="Vanadium-dependent haloperoxidase NapH1-like second helical-bundle" evidence="2">
    <location>
        <begin position="365"/>
        <end position="523"/>
    </location>
</feature>
<dbReference type="PANTHER" id="PTHR34599">
    <property type="entry name" value="PEROXIDASE-RELATED"/>
    <property type="match status" value="1"/>
</dbReference>
<comment type="caution">
    <text evidence="3">The sequence shown here is derived from an EMBL/GenBank/DDBJ whole genome shotgun (WGS) entry which is preliminary data.</text>
</comment>
<feature type="compositionally biased region" description="Low complexity" evidence="1">
    <location>
        <begin position="402"/>
        <end position="411"/>
    </location>
</feature>
<dbReference type="Proteomes" id="UP000297258">
    <property type="component" value="Unassembled WGS sequence"/>
</dbReference>
<dbReference type="Gene3D" id="1.10.606.10">
    <property type="entry name" value="Vanadium-containing Chloroperoxidase, domain 2"/>
    <property type="match status" value="1"/>
</dbReference>
<dbReference type="Pfam" id="PF22778">
    <property type="entry name" value="VCPO_2nd"/>
    <property type="match status" value="1"/>
</dbReference>
<keyword evidence="4" id="KW-1185">Reference proteome</keyword>
<dbReference type="SUPFAM" id="SSF48317">
    <property type="entry name" value="Acid phosphatase/Vanadium-dependent haloperoxidase"/>
    <property type="match status" value="1"/>
</dbReference>
<accession>A0A4Y9T0G6</accession>
<evidence type="ECO:0000259" key="2">
    <source>
        <dbReference type="Pfam" id="PF22778"/>
    </source>
</evidence>
<evidence type="ECO:0000256" key="1">
    <source>
        <dbReference type="SAM" id="MobiDB-lite"/>
    </source>
</evidence>
<dbReference type="Gene3D" id="1.20.144.10">
    <property type="entry name" value="Phosphatidic acid phosphatase type 2/haloperoxidase"/>
    <property type="match status" value="1"/>
</dbReference>